<dbReference type="Gene3D" id="3.40.50.2300">
    <property type="match status" value="1"/>
</dbReference>
<dbReference type="InterPro" id="IPR001789">
    <property type="entry name" value="Sig_transdc_resp-reg_receiver"/>
</dbReference>
<dbReference type="RefSeq" id="WP_116624036.1">
    <property type="nucleotide sequence ID" value="NZ_QURN01000007.1"/>
</dbReference>
<evidence type="ECO:0000313" key="6">
    <source>
        <dbReference type="EMBL" id="RFC67602.1"/>
    </source>
</evidence>
<keyword evidence="7" id="KW-1185">Reference proteome</keyword>
<evidence type="ECO:0000256" key="1">
    <source>
        <dbReference type="ARBA" id="ARBA00023125"/>
    </source>
</evidence>
<dbReference type="AlphaFoldDB" id="A0A371XEF9"/>
<dbReference type="InterPro" id="IPR011006">
    <property type="entry name" value="CheY-like_superfamily"/>
</dbReference>
<evidence type="ECO:0000256" key="2">
    <source>
        <dbReference type="PROSITE-ProRule" id="PRU00169"/>
    </source>
</evidence>
<dbReference type="SMART" id="SM00862">
    <property type="entry name" value="Trans_reg_C"/>
    <property type="match status" value="1"/>
</dbReference>
<evidence type="ECO:0000256" key="3">
    <source>
        <dbReference type="PROSITE-ProRule" id="PRU01091"/>
    </source>
</evidence>
<feature type="domain" description="OmpR/PhoB-type" evidence="5">
    <location>
        <begin position="124"/>
        <end position="218"/>
    </location>
</feature>
<dbReference type="InterPro" id="IPR001867">
    <property type="entry name" value="OmpR/PhoB-type_DNA-bd"/>
</dbReference>
<dbReference type="Gene3D" id="6.10.250.690">
    <property type="match status" value="1"/>
</dbReference>
<dbReference type="GO" id="GO:0032993">
    <property type="term" value="C:protein-DNA complex"/>
    <property type="evidence" value="ECO:0007669"/>
    <property type="project" value="TreeGrafter"/>
</dbReference>
<evidence type="ECO:0000259" key="5">
    <source>
        <dbReference type="PROSITE" id="PS51755"/>
    </source>
</evidence>
<evidence type="ECO:0000313" key="7">
    <source>
        <dbReference type="Proteomes" id="UP000262379"/>
    </source>
</evidence>
<name>A0A371XEF9_9HYPH</name>
<feature type="DNA-binding region" description="OmpR/PhoB-type" evidence="3">
    <location>
        <begin position="124"/>
        <end position="218"/>
    </location>
</feature>
<sequence length="219" mass="24216">MRILLIEDDRAIGAAVRDHFSADRHAVDWARNLADARAFAEVAAYGLVLLDIHLPDGNGIDYLKAMRRQSDSTPVIVLTARDQLSDRIQGLNAGADDYMVKPFDLGELSARIHAVARRGGPHKEPAIKIGNVEVFSAERRVLRDGRPVELTAREWAVLDSLLRRPGATVSKVQIEEALYEFGAEVESNTVEVYASRLRKKLGQDLFATIRGVGYRASTP</sequence>
<dbReference type="EMBL" id="QURN01000007">
    <property type="protein sequence ID" value="RFC67602.1"/>
    <property type="molecule type" value="Genomic_DNA"/>
</dbReference>
<dbReference type="Pfam" id="PF00072">
    <property type="entry name" value="Response_reg"/>
    <property type="match status" value="1"/>
</dbReference>
<comment type="caution">
    <text evidence="6">The sequence shown here is derived from an EMBL/GenBank/DDBJ whole genome shotgun (WGS) entry which is preliminary data.</text>
</comment>
<dbReference type="GO" id="GO:0005829">
    <property type="term" value="C:cytosol"/>
    <property type="evidence" value="ECO:0007669"/>
    <property type="project" value="TreeGrafter"/>
</dbReference>
<dbReference type="PROSITE" id="PS51755">
    <property type="entry name" value="OMPR_PHOB"/>
    <property type="match status" value="1"/>
</dbReference>
<dbReference type="PANTHER" id="PTHR48111:SF36">
    <property type="entry name" value="TRANSCRIPTIONAL REGULATORY PROTEIN CUTR"/>
    <property type="match status" value="1"/>
</dbReference>
<dbReference type="InterPro" id="IPR016032">
    <property type="entry name" value="Sig_transdc_resp-reg_C-effctor"/>
</dbReference>
<protein>
    <submittedName>
        <fullName evidence="6">DNA-binding response regulator</fullName>
    </submittedName>
</protein>
<dbReference type="SUPFAM" id="SSF52172">
    <property type="entry name" value="CheY-like"/>
    <property type="match status" value="1"/>
</dbReference>
<dbReference type="GO" id="GO:0000156">
    <property type="term" value="F:phosphorelay response regulator activity"/>
    <property type="evidence" value="ECO:0007669"/>
    <property type="project" value="TreeGrafter"/>
</dbReference>
<dbReference type="InterPro" id="IPR036388">
    <property type="entry name" value="WH-like_DNA-bd_sf"/>
</dbReference>
<dbReference type="Gene3D" id="1.10.10.10">
    <property type="entry name" value="Winged helix-like DNA-binding domain superfamily/Winged helix DNA-binding domain"/>
    <property type="match status" value="1"/>
</dbReference>
<dbReference type="GO" id="GO:0000976">
    <property type="term" value="F:transcription cis-regulatory region binding"/>
    <property type="evidence" value="ECO:0007669"/>
    <property type="project" value="TreeGrafter"/>
</dbReference>
<dbReference type="PANTHER" id="PTHR48111">
    <property type="entry name" value="REGULATOR OF RPOS"/>
    <property type="match status" value="1"/>
</dbReference>
<dbReference type="Pfam" id="PF00486">
    <property type="entry name" value="Trans_reg_C"/>
    <property type="match status" value="1"/>
</dbReference>
<keyword evidence="1 3" id="KW-0238">DNA-binding</keyword>
<dbReference type="InterPro" id="IPR039420">
    <property type="entry name" value="WalR-like"/>
</dbReference>
<feature type="modified residue" description="4-aspartylphosphate" evidence="2">
    <location>
        <position position="51"/>
    </location>
</feature>
<dbReference type="SMART" id="SM00448">
    <property type="entry name" value="REC"/>
    <property type="match status" value="1"/>
</dbReference>
<dbReference type="CDD" id="cd00383">
    <property type="entry name" value="trans_reg_C"/>
    <property type="match status" value="1"/>
</dbReference>
<accession>A0A371XEF9</accession>
<keyword evidence="2" id="KW-0597">Phosphoprotein</keyword>
<dbReference type="CDD" id="cd17624">
    <property type="entry name" value="REC_OmpR_PmrA-like"/>
    <property type="match status" value="1"/>
</dbReference>
<dbReference type="SUPFAM" id="SSF46894">
    <property type="entry name" value="C-terminal effector domain of the bipartite response regulators"/>
    <property type="match status" value="1"/>
</dbReference>
<feature type="domain" description="Response regulatory" evidence="4">
    <location>
        <begin position="2"/>
        <end position="116"/>
    </location>
</feature>
<dbReference type="GO" id="GO:0006355">
    <property type="term" value="P:regulation of DNA-templated transcription"/>
    <property type="evidence" value="ECO:0007669"/>
    <property type="project" value="InterPro"/>
</dbReference>
<organism evidence="6 7">
    <name type="scientific">Mesorhizobium denitrificans</name>
    <dbReference type="NCBI Taxonomy" id="2294114"/>
    <lineage>
        <taxon>Bacteria</taxon>
        <taxon>Pseudomonadati</taxon>
        <taxon>Pseudomonadota</taxon>
        <taxon>Alphaproteobacteria</taxon>
        <taxon>Hyphomicrobiales</taxon>
        <taxon>Phyllobacteriaceae</taxon>
        <taxon>Mesorhizobium</taxon>
    </lineage>
</organism>
<evidence type="ECO:0000259" key="4">
    <source>
        <dbReference type="PROSITE" id="PS50110"/>
    </source>
</evidence>
<dbReference type="Proteomes" id="UP000262379">
    <property type="component" value="Unassembled WGS sequence"/>
</dbReference>
<dbReference type="PROSITE" id="PS50110">
    <property type="entry name" value="RESPONSE_REGULATORY"/>
    <property type="match status" value="1"/>
</dbReference>
<gene>
    <name evidence="6" type="ORF">DY251_11545</name>
</gene>
<proteinExistence type="predicted"/>
<reference evidence="7" key="1">
    <citation type="submission" date="2018-08" db="EMBL/GenBank/DDBJ databases">
        <authorList>
            <person name="Im W.T."/>
        </authorList>
    </citation>
    <scope>NUCLEOTIDE SEQUENCE [LARGE SCALE GENOMIC DNA]</scope>
    <source>
        <strain evidence="7">LA-28</strain>
    </source>
</reference>